<feature type="region of interest" description="Disordered" evidence="5">
    <location>
        <begin position="178"/>
        <end position="202"/>
    </location>
</feature>
<feature type="region of interest" description="Disordered" evidence="5">
    <location>
        <begin position="264"/>
        <end position="408"/>
    </location>
</feature>
<dbReference type="Gene3D" id="2.40.70.10">
    <property type="entry name" value="Acid Proteases"/>
    <property type="match status" value="1"/>
</dbReference>
<feature type="signal peptide" evidence="6">
    <location>
        <begin position="1"/>
        <end position="23"/>
    </location>
</feature>
<feature type="compositionally biased region" description="Acidic residues" evidence="5">
    <location>
        <begin position="378"/>
        <end position="399"/>
    </location>
</feature>
<dbReference type="AlphaFoldDB" id="A0A7S2UML6"/>
<evidence type="ECO:0000256" key="5">
    <source>
        <dbReference type="SAM" id="MobiDB-lite"/>
    </source>
</evidence>
<protein>
    <recommendedName>
        <fullName evidence="7">Aspartic peptidase DDI1-type domain-containing protein</fullName>
    </recommendedName>
</protein>
<organism evidence="8">
    <name type="scientific">Attheya septentrionalis</name>
    <dbReference type="NCBI Taxonomy" id="420275"/>
    <lineage>
        <taxon>Eukaryota</taxon>
        <taxon>Sar</taxon>
        <taxon>Stramenopiles</taxon>
        <taxon>Ochrophyta</taxon>
        <taxon>Bacillariophyta</taxon>
        <taxon>Coscinodiscophyceae</taxon>
        <taxon>Chaetocerotophycidae</taxon>
        <taxon>Chaetocerotales</taxon>
        <taxon>Attheyaceae</taxon>
        <taxon>Attheya</taxon>
    </lineage>
</organism>
<evidence type="ECO:0000256" key="4">
    <source>
        <dbReference type="ARBA" id="ARBA00022801"/>
    </source>
</evidence>
<dbReference type="GO" id="GO:0004190">
    <property type="term" value="F:aspartic-type endopeptidase activity"/>
    <property type="evidence" value="ECO:0007669"/>
    <property type="project" value="UniProtKB-KW"/>
</dbReference>
<keyword evidence="2" id="KW-0645">Protease</keyword>
<feature type="compositionally biased region" description="Low complexity" evidence="5">
    <location>
        <begin position="350"/>
        <end position="363"/>
    </location>
</feature>
<proteinExistence type="inferred from homology"/>
<feature type="domain" description="Aspartic peptidase DDI1-type" evidence="7">
    <location>
        <begin position="116"/>
        <end position="170"/>
    </location>
</feature>
<dbReference type="InterPro" id="IPR019103">
    <property type="entry name" value="Peptidase_aspartic_DDI1-type"/>
</dbReference>
<reference evidence="8" key="1">
    <citation type="submission" date="2021-01" db="EMBL/GenBank/DDBJ databases">
        <authorList>
            <person name="Corre E."/>
            <person name="Pelletier E."/>
            <person name="Niang G."/>
            <person name="Scheremetjew M."/>
            <person name="Finn R."/>
            <person name="Kale V."/>
            <person name="Holt S."/>
            <person name="Cochrane G."/>
            <person name="Meng A."/>
            <person name="Brown T."/>
            <person name="Cohen L."/>
        </authorList>
    </citation>
    <scope>NUCLEOTIDE SEQUENCE</scope>
    <source>
        <strain evidence="8">CCMP2084</strain>
    </source>
</reference>
<keyword evidence="4" id="KW-0378">Hydrolase</keyword>
<dbReference type="GO" id="GO:0006508">
    <property type="term" value="P:proteolysis"/>
    <property type="evidence" value="ECO:0007669"/>
    <property type="project" value="UniProtKB-KW"/>
</dbReference>
<gene>
    <name evidence="8" type="ORF">ASEP1449_LOCUS14617</name>
</gene>
<feature type="chain" id="PRO_5031378416" description="Aspartic peptidase DDI1-type domain-containing protein" evidence="6">
    <location>
        <begin position="24"/>
        <end position="408"/>
    </location>
</feature>
<dbReference type="Pfam" id="PF09668">
    <property type="entry name" value="Asp_protease"/>
    <property type="match status" value="1"/>
</dbReference>
<evidence type="ECO:0000256" key="1">
    <source>
        <dbReference type="ARBA" id="ARBA00009136"/>
    </source>
</evidence>
<keyword evidence="3" id="KW-0064">Aspartyl protease</keyword>
<dbReference type="SUPFAM" id="SSF50630">
    <property type="entry name" value="Acid proteases"/>
    <property type="match status" value="1"/>
</dbReference>
<comment type="similarity">
    <text evidence="1">Belongs to the DDI1 family.</text>
</comment>
<name>A0A7S2UML6_9STRA</name>
<sequence>MTAWMFRHLACLTFLLLSQGTEGSTKPHAATRYSDGSSSTGSSHELVGRQGRPVVRRRRLDAEHDGSSLDDLNLELELEEQGDALLDHPEEEERDHRNRSLLRVPCRVTCEGHEDQYELETIVDTGAQVTVMTLEAVRKCRLLHLVDRRYAGHATGVGKVRVLGKLPAHTLHLLLGRRRPPQDHDDENQSDDHPPQHARLSTGSIVVIESTGTPHMDLLIGLDLLDEWHATIRLGTSSPSLTLLRPTNNNQQDKEEITIPFLASQSHRKTRVVPQQRQQEQQQRHTASSSMFASPQSHKKFRHGRYASSSSSSRQTFQTRPVATPSSSSPSSHIPRHVMDCDLESDLDMLDSSSSSGSTTVSSAPEFSTTVATMESWDHEDDDDDDDDTYLDHDEDDPYGDVFDLSGI</sequence>
<evidence type="ECO:0000256" key="3">
    <source>
        <dbReference type="ARBA" id="ARBA00022750"/>
    </source>
</evidence>
<evidence type="ECO:0000256" key="6">
    <source>
        <dbReference type="SAM" id="SignalP"/>
    </source>
</evidence>
<accession>A0A7S2UML6</accession>
<keyword evidence="6" id="KW-0732">Signal</keyword>
<dbReference type="EMBL" id="HBHQ01021630">
    <property type="protein sequence ID" value="CAD9822783.1"/>
    <property type="molecule type" value="Transcribed_RNA"/>
</dbReference>
<feature type="compositionally biased region" description="Polar residues" evidence="5">
    <location>
        <begin position="285"/>
        <end position="296"/>
    </location>
</feature>
<feature type="compositionally biased region" description="Low complexity" evidence="5">
    <location>
        <begin position="34"/>
        <end position="52"/>
    </location>
</feature>
<dbReference type="InterPro" id="IPR021109">
    <property type="entry name" value="Peptidase_aspartic_dom_sf"/>
</dbReference>
<dbReference type="PANTHER" id="PTHR12917">
    <property type="entry name" value="ASPARTYL PROTEASE DDI-RELATED"/>
    <property type="match status" value="1"/>
</dbReference>
<evidence type="ECO:0000259" key="7">
    <source>
        <dbReference type="Pfam" id="PF09668"/>
    </source>
</evidence>
<dbReference type="PANTHER" id="PTHR12917:SF1">
    <property type="entry name" value="AT13091P"/>
    <property type="match status" value="1"/>
</dbReference>
<evidence type="ECO:0000313" key="8">
    <source>
        <dbReference type="EMBL" id="CAD9822783.1"/>
    </source>
</evidence>
<evidence type="ECO:0000256" key="2">
    <source>
        <dbReference type="ARBA" id="ARBA00022670"/>
    </source>
</evidence>
<feature type="region of interest" description="Disordered" evidence="5">
    <location>
        <begin position="23"/>
        <end position="52"/>
    </location>
</feature>